<gene>
    <name evidence="2" type="ORF">FB45DRAFT_1009697</name>
</gene>
<accession>A0AAD7B5K4</accession>
<organism evidence="2 3">
    <name type="scientific">Roridomyces roridus</name>
    <dbReference type="NCBI Taxonomy" id="1738132"/>
    <lineage>
        <taxon>Eukaryota</taxon>
        <taxon>Fungi</taxon>
        <taxon>Dikarya</taxon>
        <taxon>Basidiomycota</taxon>
        <taxon>Agaricomycotina</taxon>
        <taxon>Agaricomycetes</taxon>
        <taxon>Agaricomycetidae</taxon>
        <taxon>Agaricales</taxon>
        <taxon>Marasmiineae</taxon>
        <taxon>Mycenaceae</taxon>
        <taxon>Roridomyces</taxon>
    </lineage>
</organism>
<protein>
    <recommendedName>
        <fullName evidence="4">F-box domain-containing protein</fullName>
    </recommendedName>
</protein>
<comment type="caution">
    <text evidence="2">The sequence shown here is derived from an EMBL/GenBank/DDBJ whole genome shotgun (WGS) entry which is preliminary data.</text>
</comment>
<evidence type="ECO:0008006" key="4">
    <source>
        <dbReference type="Google" id="ProtNLM"/>
    </source>
</evidence>
<feature type="compositionally biased region" description="Polar residues" evidence="1">
    <location>
        <begin position="20"/>
        <end position="30"/>
    </location>
</feature>
<feature type="compositionally biased region" description="Low complexity" evidence="1">
    <location>
        <begin position="1"/>
        <end position="13"/>
    </location>
</feature>
<proteinExistence type="predicted"/>
<keyword evidence="3" id="KW-1185">Reference proteome</keyword>
<reference evidence="2" key="1">
    <citation type="submission" date="2023-03" db="EMBL/GenBank/DDBJ databases">
        <title>Massive genome expansion in bonnet fungi (Mycena s.s.) driven by repeated elements and novel gene families across ecological guilds.</title>
        <authorList>
            <consortium name="Lawrence Berkeley National Laboratory"/>
            <person name="Harder C.B."/>
            <person name="Miyauchi S."/>
            <person name="Viragh M."/>
            <person name="Kuo A."/>
            <person name="Thoen E."/>
            <person name="Andreopoulos B."/>
            <person name="Lu D."/>
            <person name="Skrede I."/>
            <person name="Drula E."/>
            <person name="Henrissat B."/>
            <person name="Morin E."/>
            <person name="Kohler A."/>
            <person name="Barry K."/>
            <person name="LaButti K."/>
            <person name="Morin E."/>
            <person name="Salamov A."/>
            <person name="Lipzen A."/>
            <person name="Mereny Z."/>
            <person name="Hegedus B."/>
            <person name="Baldrian P."/>
            <person name="Stursova M."/>
            <person name="Weitz H."/>
            <person name="Taylor A."/>
            <person name="Grigoriev I.V."/>
            <person name="Nagy L.G."/>
            <person name="Martin F."/>
            <person name="Kauserud H."/>
        </authorList>
    </citation>
    <scope>NUCLEOTIDE SEQUENCE</scope>
    <source>
        <strain evidence="2">9284</strain>
    </source>
</reference>
<name>A0AAD7B5K4_9AGAR</name>
<dbReference type="EMBL" id="JARKIF010000033">
    <property type="protein sequence ID" value="KAJ7611244.1"/>
    <property type="molecule type" value="Genomic_DNA"/>
</dbReference>
<dbReference type="AlphaFoldDB" id="A0AAD7B5K4"/>
<feature type="compositionally biased region" description="Polar residues" evidence="1">
    <location>
        <begin position="46"/>
        <end position="56"/>
    </location>
</feature>
<evidence type="ECO:0000313" key="2">
    <source>
        <dbReference type="EMBL" id="KAJ7611244.1"/>
    </source>
</evidence>
<feature type="region of interest" description="Disordered" evidence="1">
    <location>
        <begin position="1"/>
        <end position="56"/>
    </location>
</feature>
<dbReference type="Proteomes" id="UP001221142">
    <property type="component" value="Unassembled WGS sequence"/>
</dbReference>
<sequence length="505" mass="55134">MSSSTVPSQQPSTGHHFSTHGVSSNTQTQPVDDKDDSESGDGVPVASTQALNDAETSGSFKEITTYTRRLPSQAFAAEQREILPVTDATRQREHSFSLAGTTRSPIQKLPIELLHAIFFACLPSDKYAPVSSRFAPLVVSWICRYWRRVALALPALWASLALECGSSTPQEHCDYLSTAFKCWISRVGRYPLSVSLRSRAIRGKELRDVGVDYTSFLTIEGVMHTCTSLDFGLPITAGEFHILMRHAFTLISASFSSVTSNRRFDNEPIEVEHLQTLEITITCGYSESALTPLVLPALTTLRLIDRGPPAVTWAAAAALAQRSSACTDSLGLTELSHTRSHNGPAHWSSEINMTPALFALVSHPAMQNLERLALRERAPLATSAAFSLADTNLKASTLAVFARPGTLPKLRELVLETCAAPDGVLSDVIGTRMEGFLDHSEDEQEEECGEGQCVRLKKLEVEFSSLELGGKYECDRGRLSALAEQVGFALVIRPVVRAETKTDRI</sequence>
<evidence type="ECO:0000256" key="1">
    <source>
        <dbReference type="SAM" id="MobiDB-lite"/>
    </source>
</evidence>
<evidence type="ECO:0000313" key="3">
    <source>
        <dbReference type="Proteomes" id="UP001221142"/>
    </source>
</evidence>